<keyword evidence="2" id="KW-1185">Reference proteome</keyword>
<reference evidence="1 2" key="2">
    <citation type="journal article" date="2022" name="Mol. Ecol. Resour.">
        <title>The genomes of chicory, endive, great burdock and yacon provide insights into Asteraceae paleo-polyploidization history and plant inulin production.</title>
        <authorList>
            <person name="Fan W."/>
            <person name="Wang S."/>
            <person name="Wang H."/>
            <person name="Wang A."/>
            <person name="Jiang F."/>
            <person name="Liu H."/>
            <person name="Zhao H."/>
            <person name="Xu D."/>
            <person name="Zhang Y."/>
        </authorList>
    </citation>
    <scope>NUCLEOTIDE SEQUENCE [LARGE SCALE GENOMIC DNA]</scope>
    <source>
        <strain evidence="2">cv. Niubang</strain>
    </source>
</reference>
<sequence>MGTKRKDLDDKRVNVQEHKNDNERNICVVPTEVDGWLEKVRKLEEKAASISDDAGSCFNITRRHKLGRKAFNIIEEINSLIQGNDRINWTDRRIPPAKVNSKKTSTSTPSSHHNDFPSRERTFMEALGQLQPDHKSRIIALCGMGGVGKTTMMENLKKDAEEKNFFNMIVKVAIGEKTDPIVIQQSVADFLGIDLKESDKGARAINLRKSFEAASDGGKKKILVILDDVWEFLDLNDIGLSPLPNHGVGIKILLTSRIRDVCIRMEVDSIFDVETVEDHEAQSFFHQCVQIPEGGDLDFDLHVIGNDIANRCHGLPIAIKTIAGFLKCYRSDKWVWENTLSSLKNKEVEEVVYKIFEISYNHLQNEEIRSTLLLCGVFPEDFDTPREDLVRYGWGLRLFKNVHTIREARNRLNTCIEQLINANLLIQSQLVNHVKMHDLVRAFVLKVCSNSEHASIVGDISKWTEENTSEFCKRISLTCTGISEFPRNLNFPNLSLLKLMHGDESLKFPEHFYEGMKKLQVIAYDVMEYPLLSRSLACSTNLRTLCLHRCLLMYDCYPIGDLLNLEVLSFAYGILRKLPSTVRNLKELKLLDLTGCVDLIIDDGVLKNLINLEELYVKVGSTRGHKKAIRFTDSICIELAELSKNLFALEIEFFDNNALPKNMSFKKLERFKISLGCFLKDDDGPNRHSYENTLMLVIDKCELLDSRMNQLLEKTEVLHLQVNDVNNLGDGLVESLHHQRSSFYNIRVLKICKCDNLRYLFTVCVANDLTKLERLTILECPVLETLVGGERGELGVIKFQALKFLSLGKLPKLMSLCNVGDAIELPQLEELILDGLPNFTSIYPDYYKLTTSSISSDISTMQSFIKKEVVIPKLKKLHVSNMENLKEICPCEFGSSEEVNDSVVNLFLSNPMSLLHHLEELKVEHCGSVEVLFNIDLRCVGKNEEVGSCLRSIQVWDAENLREVWRIKGANDDDLSFNGFQAIESIEIKKCKRFRNVFTPTTTNFDMRALAHLKIKDCGENEKDDEMVNSKQEQEIDVAFSSSLIHTFHNLQDLNIENYKGAEVEVVFEIESPSSRELATTPQSNQQPLLLPYLQYLVVVDMKRTSHVWKCNWNKFLIPQKQQPKGSSSSFHNLTIIYLWRCKSIKYLFSPLMAKLLSNLKEVDIWNCDVIEEVVSNRDDEAEELVASTNTRTILLPHLDELNLRRLPNLKRIGGGSGAKRGGKEISSTTPIHDQSKEEE</sequence>
<reference evidence="2" key="1">
    <citation type="journal article" date="2022" name="Mol. Ecol. Resour.">
        <title>The genomes of chicory, endive, great burdock and yacon provide insights into Asteraceae palaeo-polyploidization history and plant inulin production.</title>
        <authorList>
            <person name="Fan W."/>
            <person name="Wang S."/>
            <person name="Wang H."/>
            <person name="Wang A."/>
            <person name="Jiang F."/>
            <person name="Liu H."/>
            <person name="Zhao H."/>
            <person name="Xu D."/>
            <person name="Zhang Y."/>
        </authorList>
    </citation>
    <scope>NUCLEOTIDE SEQUENCE [LARGE SCALE GENOMIC DNA]</scope>
    <source>
        <strain evidence="2">cv. Niubang</strain>
    </source>
</reference>
<dbReference type="EMBL" id="CM042049">
    <property type="protein sequence ID" value="KAI3745635.1"/>
    <property type="molecule type" value="Genomic_DNA"/>
</dbReference>
<comment type="caution">
    <text evidence="1">The sequence shown here is derived from an EMBL/GenBank/DDBJ whole genome shotgun (WGS) entry which is preliminary data.</text>
</comment>
<evidence type="ECO:0000313" key="2">
    <source>
        <dbReference type="Proteomes" id="UP001055879"/>
    </source>
</evidence>
<dbReference type="Proteomes" id="UP001055879">
    <property type="component" value="Linkage Group LG03"/>
</dbReference>
<protein>
    <submittedName>
        <fullName evidence="1">Uncharacterized protein</fullName>
    </submittedName>
</protein>
<proteinExistence type="predicted"/>
<organism evidence="1 2">
    <name type="scientific">Arctium lappa</name>
    <name type="common">Greater burdock</name>
    <name type="synonym">Lappa major</name>
    <dbReference type="NCBI Taxonomy" id="4217"/>
    <lineage>
        <taxon>Eukaryota</taxon>
        <taxon>Viridiplantae</taxon>
        <taxon>Streptophyta</taxon>
        <taxon>Embryophyta</taxon>
        <taxon>Tracheophyta</taxon>
        <taxon>Spermatophyta</taxon>
        <taxon>Magnoliopsida</taxon>
        <taxon>eudicotyledons</taxon>
        <taxon>Gunneridae</taxon>
        <taxon>Pentapetalae</taxon>
        <taxon>asterids</taxon>
        <taxon>campanulids</taxon>
        <taxon>Asterales</taxon>
        <taxon>Asteraceae</taxon>
        <taxon>Carduoideae</taxon>
        <taxon>Cardueae</taxon>
        <taxon>Arctiinae</taxon>
        <taxon>Arctium</taxon>
    </lineage>
</organism>
<evidence type="ECO:0000313" key="1">
    <source>
        <dbReference type="EMBL" id="KAI3745635.1"/>
    </source>
</evidence>
<gene>
    <name evidence="1" type="ORF">L6452_08036</name>
</gene>
<accession>A0ACB9DGI8</accession>
<name>A0ACB9DGI8_ARCLA</name>